<dbReference type="Pfam" id="PF01014">
    <property type="entry name" value="Uricase"/>
    <property type="match status" value="2"/>
</dbReference>
<feature type="binding site" evidence="7">
    <location>
        <position position="57"/>
    </location>
    <ligand>
        <name>5-hydroxyisourate</name>
        <dbReference type="ChEBI" id="CHEBI:18072"/>
    </ligand>
</feature>
<organism evidence="9 10">
    <name type="scientific">Actinomadura macrotermitis</name>
    <dbReference type="NCBI Taxonomy" id="2585200"/>
    <lineage>
        <taxon>Bacteria</taxon>
        <taxon>Bacillati</taxon>
        <taxon>Actinomycetota</taxon>
        <taxon>Actinomycetes</taxon>
        <taxon>Streptosporangiales</taxon>
        <taxon>Thermomonosporaceae</taxon>
        <taxon>Actinomadura</taxon>
    </lineage>
</organism>
<feature type="binding site" evidence="7">
    <location>
        <position position="183"/>
    </location>
    <ligand>
        <name>5-hydroxyisourate</name>
        <dbReference type="ChEBI" id="CHEBI:18072"/>
    </ligand>
</feature>
<evidence type="ECO:0000256" key="4">
    <source>
        <dbReference type="ARBA" id="ARBA00023002"/>
    </source>
</evidence>
<dbReference type="RefSeq" id="WP_153531274.1">
    <property type="nucleotide sequence ID" value="NZ_WEGH01000001.1"/>
</dbReference>
<dbReference type="PIRSF" id="PIRSF000241">
    <property type="entry name" value="Urate_oxidase"/>
    <property type="match status" value="1"/>
</dbReference>
<evidence type="ECO:0000256" key="3">
    <source>
        <dbReference type="ARBA" id="ARBA00022631"/>
    </source>
</evidence>
<comment type="catalytic activity">
    <reaction evidence="5 8">
        <text>urate + O2 + H2O = 5-hydroxyisourate + H2O2</text>
        <dbReference type="Rhea" id="RHEA:21368"/>
        <dbReference type="ChEBI" id="CHEBI:15377"/>
        <dbReference type="ChEBI" id="CHEBI:15379"/>
        <dbReference type="ChEBI" id="CHEBI:16240"/>
        <dbReference type="ChEBI" id="CHEBI:17775"/>
        <dbReference type="ChEBI" id="CHEBI:18072"/>
        <dbReference type="EC" id="1.7.3.3"/>
    </reaction>
</comment>
<dbReference type="PANTHER" id="PTHR42874:SF1">
    <property type="entry name" value="URICASE"/>
    <property type="match status" value="1"/>
</dbReference>
<evidence type="ECO:0000256" key="7">
    <source>
        <dbReference type="PIRSR" id="PIRSR000241-2"/>
    </source>
</evidence>
<feature type="binding site" evidence="7">
    <location>
        <position position="57"/>
    </location>
    <ligand>
        <name>urate</name>
        <dbReference type="ChEBI" id="CHEBI:17775"/>
    </ligand>
</feature>
<dbReference type="UniPathway" id="UPA00394">
    <property type="reaction ID" value="UER00650"/>
</dbReference>
<dbReference type="Gene3D" id="3.10.270.10">
    <property type="entry name" value="Urate Oxidase"/>
    <property type="match status" value="1"/>
</dbReference>
<dbReference type="GO" id="GO:0006144">
    <property type="term" value="P:purine nucleobase metabolic process"/>
    <property type="evidence" value="ECO:0007669"/>
    <property type="project" value="UniProtKB-KW"/>
</dbReference>
<feature type="binding site" evidence="7">
    <location>
        <position position="252"/>
    </location>
    <ligand>
        <name>urate</name>
        <dbReference type="ChEBI" id="CHEBI:17775"/>
    </ligand>
</feature>
<evidence type="ECO:0000313" key="10">
    <source>
        <dbReference type="Proteomes" id="UP000487268"/>
    </source>
</evidence>
<dbReference type="AlphaFoldDB" id="A0A7K0BQ71"/>
<feature type="binding site" evidence="7">
    <location>
        <position position="226"/>
    </location>
    <ligand>
        <name>5-hydroxyisourate</name>
        <dbReference type="ChEBI" id="CHEBI:18072"/>
    </ligand>
</feature>
<feature type="binding site" evidence="7">
    <location>
        <position position="166"/>
    </location>
    <ligand>
        <name>5-hydroxyisourate</name>
        <dbReference type="ChEBI" id="CHEBI:18072"/>
    </ligand>
</feature>
<dbReference type="GO" id="GO:0004846">
    <property type="term" value="F:urate oxidase activity"/>
    <property type="evidence" value="ECO:0007669"/>
    <property type="project" value="UniProtKB-EC"/>
</dbReference>
<evidence type="ECO:0000256" key="1">
    <source>
        <dbReference type="ARBA" id="ARBA00004831"/>
    </source>
</evidence>
<feature type="binding site" evidence="7">
    <location>
        <position position="57"/>
    </location>
    <ligand>
        <name>O2</name>
        <dbReference type="ChEBI" id="CHEBI:15379"/>
    </ligand>
</feature>
<dbReference type="Proteomes" id="UP000487268">
    <property type="component" value="Unassembled WGS sequence"/>
</dbReference>
<feature type="binding site" evidence="7">
    <location>
        <position position="226"/>
    </location>
    <ligand>
        <name>urate</name>
        <dbReference type="ChEBI" id="CHEBI:17775"/>
    </ligand>
</feature>
<dbReference type="NCBIfam" id="TIGR03383">
    <property type="entry name" value="urate_oxi"/>
    <property type="match status" value="1"/>
</dbReference>
<dbReference type="PRINTS" id="PR00093">
    <property type="entry name" value="URICASE"/>
</dbReference>
<dbReference type="OrthoDB" id="9809009at2"/>
<evidence type="ECO:0000256" key="2">
    <source>
        <dbReference type="ARBA" id="ARBA00009760"/>
    </source>
</evidence>
<feature type="active site" description="Charge relay system" evidence="6">
    <location>
        <position position="12"/>
    </location>
</feature>
<evidence type="ECO:0000256" key="6">
    <source>
        <dbReference type="PIRSR" id="PIRSR000241-1"/>
    </source>
</evidence>
<keyword evidence="4 5" id="KW-0560">Oxidoreductase</keyword>
<feature type="binding site" evidence="7">
    <location>
        <position position="166"/>
    </location>
    <ligand>
        <name>urate</name>
        <dbReference type="ChEBI" id="CHEBI:17775"/>
    </ligand>
</feature>
<name>A0A7K0BQ71_9ACTN</name>
<sequence>MAIVLGPNRYGKAETRVVRVTKDGGVHHIKDLNVGVSLSGEMEQVHLRGDNAPVLPTDTQKNTVFAFAKKYGIGEIEEFGLLLARHFVDSQPTIHHARVEIEEYSWDRIPVEEGPHLGLRHRQHSFVRNGGEVRTALVHSDGTGGAESVVSGLTDLVVLNSTGSEFHGYIEDEYTTLAPTDDRVLATAVTAQWRHRGTDSSWGRSYRDARRCLLEAFAETHSLSLQQTLYQMGRRVLNERREVCEVRMVMPNKHHFAVDLSPFGMDNDNEVFFAADRPYGLIEGSVLTDDAPDAPAAWN</sequence>
<feature type="binding site" evidence="7">
    <location>
        <position position="252"/>
    </location>
    <ligand>
        <name>O2</name>
        <dbReference type="ChEBI" id="CHEBI:15379"/>
    </ligand>
</feature>
<protein>
    <recommendedName>
        <fullName evidence="5 8">Uricase</fullName>
        <ecNumber evidence="5 8">1.7.3.3</ecNumber>
    </recommendedName>
    <alternativeName>
        <fullName evidence="5">Urate oxidase</fullName>
    </alternativeName>
</protein>
<comment type="similarity">
    <text evidence="2 5 8">Belongs to the uricase family.</text>
</comment>
<dbReference type="SUPFAM" id="SSF55620">
    <property type="entry name" value="Tetrahydrobiopterin biosynthesis enzymes-like"/>
    <property type="match status" value="2"/>
</dbReference>
<reference evidence="9 10" key="1">
    <citation type="submission" date="2019-10" db="EMBL/GenBank/DDBJ databases">
        <title>Actinomadura rubteroloni sp. nov. and Actinomadura macrotermitis sp. nov., isolated from the gut of fungus growing-termite Macrotermes natalensis.</title>
        <authorList>
            <person name="Benndorf R."/>
            <person name="Martin K."/>
            <person name="Kuefner M."/>
            <person name="De Beer W."/>
            <person name="Kaster A.-K."/>
            <person name="Vollmers J."/>
            <person name="Poulsen M."/>
            <person name="Beemelmanns C."/>
        </authorList>
    </citation>
    <scope>NUCLEOTIDE SEQUENCE [LARGE SCALE GENOMIC DNA]</scope>
    <source>
        <strain evidence="9 10">RB68</strain>
    </source>
</reference>
<proteinExistence type="inferred from homology"/>
<dbReference type="InterPro" id="IPR002042">
    <property type="entry name" value="Uricase"/>
</dbReference>
<keyword evidence="10" id="KW-1185">Reference proteome</keyword>
<feature type="binding site" evidence="7">
    <location>
        <position position="183"/>
    </location>
    <ligand>
        <name>urate</name>
        <dbReference type="ChEBI" id="CHEBI:17775"/>
    </ligand>
</feature>
<evidence type="ECO:0000313" key="9">
    <source>
        <dbReference type="EMBL" id="MQY03313.1"/>
    </source>
</evidence>
<feature type="binding site" evidence="7">
    <location>
        <position position="252"/>
    </location>
    <ligand>
        <name>5-hydroxyisourate</name>
        <dbReference type="ChEBI" id="CHEBI:18072"/>
    </ligand>
</feature>
<comment type="function">
    <text evidence="5 8">Catalyzes the oxidation of uric acid to 5-hydroxyisourate, which is further processed to form (S)-allantoin.</text>
</comment>
<comment type="caution">
    <text evidence="9">The sequence shown here is derived from an EMBL/GenBank/DDBJ whole genome shotgun (WGS) entry which is preliminary data.</text>
</comment>
<gene>
    <name evidence="9" type="primary">uox</name>
    <name evidence="9" type="ORF">ACRB68_13550</name>
</gene>
<keyword evidence="3 5" id="KW-0659">Purine metabolism</keyword>
<comment type="pathway">
    <text evidence="1 5">Purine metabolism; urate degradation; (S)-allantoin from urate: step 1/3.</text>
</comment>
<dbReference type="EC" id="1.7.3.3" evidence="5 8"/>
<dbReference type="EMBL" id="WEGH01000001">
    <property type="protein sequence ID" value="MQY03313.1"/>
    <property type="molecule type" value="Genomic_DNA"/>
</dbReference>
<evidence type="ECO:0000256" key="8">
    <source>
        <dbReference type="RuleBase" id="RU004455"/>
    </source>
</evidence>
<feature type="active site" description="Charge relay system" evidence="6">
    <location>
        <position position="254"/>
    </location>
</feature>
<dbReference type="PANTHER" id="PTHR42874">
    <property type="entry name" value="URICASE"/>
    <property type="match status" value="1"/>
</dbReference>
<evidence type="ECO:0000256" key="5">
    <source>
        <dbReference type="PIRNR" id="PIRNR000241"/>
    </source>
</evidence>
<feature type="active site" description="Charge relay system" evidence="6">
    <location>
        <position position="57"/>
    </location>
</feature>
<feature type="binding site" evidence="7">
    <location>
        <position position="58"/>
    </location>
    <ligand>
        <name>urate</name>
        <dbReference type="ChEBI" id="CHEBI:17775"/>
    </ligand>
</feature>
<dbReference type="GO" id="GO:0019628">
    <property type="term" value="P:urate catabolic process"/>
    <property type="evidence" value="ECO:0007669"/>
    <property type="project" value="UniProtKB-UniPathway"/>
</dbReference>
<accession>A0A7K0BQ71</accession>